<feature type="transmembrane region" description="Helical" evidence="1">
    <location>
        <begin position="6"/>
        <end position="23"/>
    </location>
</feature>
<accession>A0A1F5ZPY2</accession>
<evidence type="ECO:0000256" key="1">
    <source>
        <dbReference type="SAM" id="Phobius"/>
    </source>
</evidence>
<dbReference type="Proteomes" id="UP000177383">
    <property type="component" value="Unassembled WGS sequence"/>
</dbReference>
<dbReference type="EMBL" id="MFJE01000015">
    <property type="protein sequence ID" value="OGG14519.1"/>
    <property type="molecule type" value="Genomic_DNA"/>
</dbReference>
<proteinExistence type="predicted"/>
<dbReference type="STRING" id="1798375.A2773_05570"/>
<reference evidence="2 3" key="1">
    <citation type="journal article" date="2016" name="Nat. Commun.">
        <title>Thousands of microbial genomes shed light on interconnected biogeochemical processes in an aquifer system.</title>
        <authorList>
            <person name="Anantharaman K."/>
            <person name="Brown C.T."/>
            <person name="Hug L.A."/>
            <person name="Sharon I."/>
            <person name="Castelle C.J."/>
            <person name="Probst A.J."/>
            <person name="Thomas B.C."/>
            <person name="Singh A."/>
            <person name="Wilkins M.J."/>
            <person name="Karaoz U."/>
            <person name="Brodie E.L."/>
            <person name="Williams K.H."/>
            <person name="Hubbard S.S."/>
            <person name="Banfield J.F."/>
        </authorList>
    </citation>
    <scope>NUCLEOTIDE SEQUENCE [LARGE SCALE GENOMIC DNA]</scope>
</reference>
<evidence type="ECO:0000313" key="2">
    <source>
        <dbReference type="EMBL" id="OGG14519.1"/>
    </source>
</evidence>
<keyword evidence="1" id="KW-0812">Transmembrane</keyword>
<dbReference type="AlphaFoldDB" id="A0A1F5ZPY2"/>
<comment type="caution">
    <text evidence="2">The sequence shown here is derived from an EMBL/GenBank/DDBJ whole genome shotgun (WGS) entry which is preliminary data.</text>
</comment>
<gene>
    <name evidence="2" type="ORF">A2773_05570</name>
</gene>
<protein>
    <submittedName>
        <fullName evidence="2">Uncharacterized protein</fullName>
    </submittedName>
</protein>
<keyword evidence="1" id="KW-0472">Membrane</keyword>
<keyword evidence="1" id="KW-1133">Transmembrane helix</keyword>
<name>A0A1F5ZPY2_9BACT</name>
<organism evidence="2 3">
    <name type="scientific">Candidatus Gottesmanbacteria bacterium RIFCSPHIGHO2_01_FULL_39_10</name>
    <dbReference type="NCBI Taxonomy" id="1798375"/>
    <lineage>
        <taxon>Bacteria</taxon>
        <taxon>Candidatus Gottesmaniibacteriota</taxon>
    </lineage>
</organism>
<sequence length="118" mass="12316">MLSNRIILIFLGIIFLIIIILSSQRLSGGLKSRLSGLFPGVKPIPTVSPTPTPFRSTPTPTRTQTAAGFAQQQTKGGQYVQNGVSEIPSTGADVLSLGLLASLGSGGIILKKLTSRPS</sequence>
<evidence type="ECO:0000313" key="3">
    <source>
        <dbReference type="Proteomes" id="UP000177383"/>
    </source>
</evidence>